<proteinExistence type="predicted"/>
<evidence type="ECO:0000313" key="2">
    <source>
        <dbReference type="Proteomes" id="UP001177021"/>
    </source>
</evidence>
<dbReference type="EMBL" id="CASHSV030000002">
    <property type="protein sequence ID" value="CAJ2635238.1"/>
    <property type="molecule type" value="Genomic_DNA"/>
</dbReference>
<protein>
    <submittedName>
        <fullName evidence="1">Uncharacterized protein</fullName>
    </submittedName>
</protein>
<dbReference type="Proteomes" id="UP001177021">
    <property type="component" value="Unassembled WGS sequence"/>
</dbReference>
<accession>A0ACB0IRT0</accession>
<keyword evidence="2" id="KW-1185">Reference proteome</keyword>
<reference evidence="1" key="1">
    <citation type="submission" date="2023-10" db="EMBL/GenBank/DDBJ databases">
        <authorList>
            <person name="Rodriguez Cubillos JULIANA M."/>
            <person name="De Vega J."/>
        </authorList>
    </citation>
    <scope>NUCLEOTIDE SEQUENCE</scope>
</reference>
<gene>
    <name evidence="1" type="ORF">MILVUS5_LOCUS5973</name>
</gene>
<organism evidence="1 2">
    <name type="scientific">Trifolium pratense</name>
    <name type="common">Red clover</name>
    <dbReference type="NCBI Taxonomy" id="57577"/>
    <lineage>
        <taxon>Eukaryota</taxon>
        <taxon>Viridiplantae</taxon>
        <taxon>Streptophyta</taxon>
        <taxon>Embryophyta</taxon>
        <taxon>Tracheophyta</taxon>
        <taxon>Spermatophyta</taxon>
        <taxon>Magnoliopsida</taxon>
        <taxon>eudicotyledons</taxon>
        <taxon>Gunneridae</taxon>
        <taxon>Pentapetalae</taxon>
        <taxon>rosids</taxon>
        <taxon>fabids</taxon>
        <taxon>Fabales</taxon>
        <taxon>Fabaceae</taxon>
        <taxon>Papilionoideae</taxon>
        <taxon>50 kb inversion clade</taxon>
        <taxon>NPAAA clade</taxon>
        <taxon>Hologalegina</taxon>
        <taxon>IRL clade</taxon>
        <taxon>Trifolieae</taxon>
        <taxon>Trifolium</taxon>
    </lineage>
</organism>
<evidence type="ECO:0000313" key="1">
    <source>
        <dbReference type="EMBL" id="CAJ2635238.1"/>
    </source>
</evidence>
<comment type="caution">
    <text evidence="1">The sequence shown here is derived from an EMBL/GenBank/DDBJ whole genome shotgun (WGS) entry which is preliminary data.</text>
</comment>
<name>A0ACB0IRT0_TRIPR</name>
<sequence length="236" mass="26064">MATTLQSLRFPFHPSITPPNSHTFPATTLHYSPKSITFKDSFLVTRNKRGFSSNASSSQYSPTVAENLGDVSIFTAAGEPVMFKDLWDQNQGIAVVALLRHFGCPCCWELALTLKETKSRFDSAGVKLIAVGVGEPNKARMLAERAYDFLDLYYGFGRTFFNPASAKVLSRFDALQKAVKNYTIDATPDDRRGVLQQGGMFVFRGKELLYARKDEGTGDHAPLDDVFDVCCKAPVA</sequence>